<dbReference type="Pfam" id="PF07690">
    <property type="entry name" value="MFS_1"/>
    <property type="match status" value="1"/>
</dbReference>
<comment type="subcellular location">
    <subcellularLocation>
        <location evidence="1">Cell membrane</location>
        <topology evidence="1">Multi-pass membrane protein</topology>
    </subcellularLocation>
</comment>
<keyword evidence="3" id="KW-1003">Cell membrane</keyword>
<keyword evidence="6 7" id="KW-0472">Membrane</keyword>
<evidence type="ECO:0000256" key="5">
    <source>
        <dbReference type="ARBA" id="ARBA00022989"/>
    </source>
</evidence>
<evidence type="ECO:0000256" key="6">
    <source>
        <dbReference type="ARBA" id="ARBA00023136"/>
    </source>
</evidence>
<dbReference type="InterPro" id="IPR020846">
    <property type="entry name" value="MFS_dom"/>
</dbReference>
<evidence type="ECO:0000256" key="2">
    <source>
        <dbReference type="ARBA" id="ARBA00022448"/>
    </source>
</evidence>
<dbReference type="GO" id="GO:0005886">
    <property type="term" value="C:plasma membrane"/>
    <property type="evidence" value="ECO:0007669"/>
    <property type="project" value="UniProtKB-SubCell"/>
</dbReference>
<dbReference type="AlphaFoldDB" id="A0A1B3XMD3"/>
<dbReference type="KEGG" id="bmur:ABE28_008430"/>
<dbReference type="PANTHER" id="PTHR11662">
    <property type="entry name" value="SOLUTE CARRIER FAMILY 17"/>
    <property type="match status" value="1"/>
</dbReference>
<feature type="transmembrane region" description="Helical" evidence="7">
    <location>
        <begin position="88"/>
        <end position="111"/>
    </location>
</feature>
<proteinExistence type="predicted"/>
<feature type="transmembrane region" description="Helical" evidence="7">
    <location>
        <begin position="352"/>
        <end position="374"/>
    </location>
</feature>
<feature type="transmembrane region" description="Helical" evidence="7">
    <location>
        <begin position="328"/>
        <end position="346"/>
    </location>
</feature>
<evidence type="ECO:0000259" key="8">
    <source>
        <dbReference type="PROSITE" id="PS50850"/>
    </source>
</evidence>
<dbReference type="PIRSF" id="PIRSF002808">
    <property type="entry name" value="Hexose_phosphate_transp"/>
    <property type="match status" value="1"/>
</dbReference>
<keyword evidence="2" id="KW-0813">Transport</keyword>
<organism evidence="9 10">
    <name type="scientific">Peribacillus muralis</name>
    <dbReference type="NCBI Taxonomy" id="264697"/>
    <lineage>
        <taxon>Bacteria</taxon>
        <taxon>Bacillati</taxon>
        <taxon>Bacillota</taxon>
        <taxon>Bacilli</taxon>
        <taxon>Bacillales</taxon>
        <taxon>Bacillaceae</taxon>
        <taxon>Peribacillus</taxon>
    </lineage>
</organism>
<evidence type="ECO:0000256" key="3">
    <source>
        <dbReference type="ARBA" id="ARBA00022475"/>
    </source>
</evidence>
<dbReference type="Gene3D" id="1.20.1250.20">
    <property type="entry name" value="MFS general substrate transporter like domains"/>
    <property type="match status" value="2"/>
</dbReference>
<dbReference type="STRING" id="264697.ABE28_008430"/>
<feature type="transmembrane region" description="Helical" evidence="7">
    <location>
        <begin position="417"/>
        <end position="437"/>
    </location>
</feature>
<evidence type="ECO:0000256" key="7">
    <source>
        <dbReference type="SAM" id="Phobius"/>
    </source>
</evidence>
<feature type="transmembrane region" description="Helical" evidence="7">
    <location>
        <begin position="386"/>
        <end position="405"/>
    </location>
</feature>
<feature type="transmembrane region" description="Helical" evidence="7">
    <location>
        <begin position="117"/>
        <end position="136"/>
    </location>
</feature>
<dbReference type="PANTHER" id="PTHR11662:SF399">
    <property type="entry name" value="FI19708P1-RELATED"/>
    <property type="match status" value="1"/>
</dbReference>
<evidence type="ECO:0000256" key="4">
    <source>
        <dbReference type="ARBA" id="ARBA00022692"/>
    </source>
</evidence>
<dbReference type="SUPFAM" id="SSF103473">
    <property type="entry name" value="MFS general substrate transporter"/>
    <property type="match status" value="1"/>
</dbReference>
<dbReference type="InterPro" id="IPR050382">
    <property type="entry name" value="MFS_Na/Anion_cotransporter"/>
</dbReference>
<name>A0A1B3XMD3_9BACI</name>
<keyword evidence="4 7" id="KW-0812">Transmembrane</keyword>
<dbReference type="OrthoDB" id="6360at2"/>
<dbReference type="Proteomes" id="UP000077926">
    <property type="component" value="Chromosome"/>
</dbReference>
<protein>
    <submittedName>
        <fullName evidence="9">MFS transporter</fullName>
    </submittedName>
</protein>
<feature type="transmembrane region" description="Helical" evidence="7">
    <location>
        <begin position="185"/>
        <end position="205"/>
    </location>
</feature>
<feature type="transmembrane region" description="Helical" evidence="7">
    <location>
        <begin position="55"/>
        <end position="76"/>
    </location>
</feature>
<evidence type="ECO:0000313" key="10">
    <source>
        <dbReference type="Proteomes" id="UP000077926"/>
    </source>
</evidence>
<dbReference type="InterPro" id="IPR036259">
    <property type="entry name" value="MFS_trans_sf"/>
</dbReference>
<reference evidence="9 10" key="1">
    <citation type="submission" date="2016-08" db="EMBL/GenBank/DDBJ databases">
        <title>Complete genome sequence of Bacillus muralis G25-68, a strain with toxicity to nematodes.</title>
        <authorList>
            <person name="Zheng Z."/>
        </authorList>
    </citation>
    <scope>NUCLEOTIDE SEQUENCE [LARGE SCALE GENOMIC DNA]</scope>
    <source>
        <strain evidence="9 10">G25-68</strain>
    </source>
</reference>
<feature type="transmembrane region" description="Helical" evidence="7">
    <location>
        <begin position="296"/>
        <end position="316"/>
    </location>
</feature>
<dbReference type="InterPro" id="IPR000849">
    <property type="entry name" value="Sugar_P_transporter"/>
</dbReference>
<dbReference type="InterPro" id="IPR011701">
    <property type="entry name" value="MFS"/>
</dbReference>
<keyword evidence="10" id="KW-1185">Reference proteome</keyword>
<keyword evidence="5 7" id="KW-1133">Transmembrane helix</keyword>
<feature type="transmembrane region" description="Helical" evidence="7">
    <location>
        <begin position="157"/>
        <end position="179"/>
    </location>
</feature>
<dbReference type="CDD" id="cd17319">
    <property type="entry name" value="MFS_ExuT_GudP_like"/>
    <property type="match status" value="1"/>
</dbReference>
<dbReference type="PROSITE" id="PS50850">
    <property type="entry name" value="MFS"/>
    <property type="match status" value="1"/>
</dbReference>
<sequence length="453" mass="50269">MEPLKDQNPDQSQNPTRFRFFILILLFLATAINYMDRANLSVAGSTLQEELGLTSSQLGFLFSAFTWAYVFAQIPVGWLLDRIGPRRLYGWAIILWSFFTLMMGFSTHQIFTTTTASFMMLLICRMLIGIAEAPGYPSNAKIATLWFPNNERARATSIYSSGQYIGLAIFTPLLSLMVAKINWESVFFVTGAVGIMFGVIWLMFYRNPQESKLVNKSELDYIKANGGYDSGHQLNISQKITLQEVIYVVKQRRVWGIFFAQFAAASTLYFFLTWFIVYLEQGLHLPIAKAGFIASLPYLMAMAGVLFGGFLSDSLLKKGFSLTAARKIPIVSGLIISSTICLANFFEGTPIIAVIILSIAFFANAYANMGWVALGDVLPKKMVGTVGGILNVAGNLAGIISPIIFGTLLDKTQSFHWAMYYTSAVALLGGISFLLIIDKLEVIDLSKVEQIRK</sequence>
<dbReference type="GO" id="GO:0022857">
    <property type="term" value="F:transmembrane transporter activity"/>
    <property type="evidence" value="ECO:0007669"/>
    <property type="project" value="InterPro"/>
</dbReference>
<feature type="transmembrane region" description="Helical" evidence="7">
    <location>
        <begin position="254"/>
        <end position="276"/>
    </location>
</feature>
<evidence type="ECO:0000313" key="9">
    <source>
        <dbReference type="EMBL" id="AOH54380.1"/>
    </source>
</evidence>
<feature type="domain" description="Major facilitator superfamily (MFS) profile" evidence="8">
    <location>
        <begin position="22"/>
        <end position="441"/>
    </location>
</feature>
<evidence type="ECO:0000256" key="1">
    <source>
        <dbReference type="ARBA" id="ARBA00004651"/>
    </source>
</evidence>
<accession>A0A1B3XMD3</accession>
<feature type="transmembrane region" description="Helical" evidence="7">
    <location>
        <begin position="18"/>
        <end position="35"/>
    </location>
</feature>
<gene>
    <name evidence="9" type="ORF">ABE28_008430</name>
</gene>
<dbReference type="EMBL" id="CP017080">
    <property type="protein sequence ID" value="AOH54380.1"/>
    <property type="molecule type" value="Genomic_DNA"/>
</dbReference>